<keyword evidence="7" id="KW-1185">Reference proteome</keyword>
<evidence type="ECO:0000256" key="2">
    <source>
        <dbReference type="ARBA" id="ARBA00022729"/>
    </source>
</evidence>
<keyword evidence="3" id="KW-0378">Hydrolase</keyword>
<feature type="chain" id="PRO_5042241117" evidence="5">
    <location>
        <begin position="26"/>
        <end position="272"/>
    </location>
</feature>
<dbReference type="GO" id="GO:0008239">
    <property type="term" value="F:dipeptidyl-peptidase activity"/>
    <property type="evidence" value="ECO:0007669"/>
    <property type="project" value="TreeGrafter"/>
</dbReference>
<dbReference type="Proteomes" id="UP001281410">
    <property type="component" value="Unassembled WGS sequence"/>
</dbReference>
<gene>
    <name evidence="6" type="ORF">Dsin_019893</name>
</gene>
<organism evidence="6 7">
    <name type="scientific">Dipteronia sinensis</name>
    <dbReference type="NCBI Taxonomy" id="43782"/>
    <lineage>
        <taxon>Eukaryota</taxon>
        <taxon>Viridiplantae</taxon>
        <taxon>Streptophyta</taxon>
        <taxon>Embryophyta</taxon>
        <taxon>Tracheophyta</taxon>
        <taxon>Spermatophyta</taxon>
        <taxon>Magnoliopsida</taxon>
        <taxon>eudicotyledons</taxon>
        <taxon>Gunneridae</taxon>
        <taxon>Pentapetalae</taxon>
        <taxon>rosids</taxon>
        <taxon>malvids</taxon>
        <taxon>Sapindales</taxon>
        <taxon>Sapindaceae</taxon>
        <taxon>Hippocastanoideae</taxon>
        <taxon>Acereae</taxon>
        <taxon>Dipteronia</taxon>
    </lineage>
</organism>
<accession>A0AAE0A866</accession>
<dbReference type="PANTHER" id="PTHR11010:SF96">
    <property type="entry name" value="LYSOSOMAL PRO-X CARBOXYPEPTIDASE-LIKE ISOFORM X1"/>
    <property type="match status" value="1"/>
</dbReference>
<evidence type="ECO:0000256" key="3">
    <source>
        <dbReference type="ARBA" id="ARBA00022801"/>
    </source>
</evidence>
<keyword evidence="2 5" id="KW-0732">Signal</keyword>
<dbReference type="GO" id="GO:0006508">
    <property type="term" value="P:proteolysis"/>
    <property type="evidence" value="ECO:0007669"/>
    <property type="project" value="UniProtKB-KW"/>
</dbReference>
<dbReference type="InterPro" id="IPR008758">
    <property type="entry name" value="Peptidase_S28"/>
</dbReference>
<keyword evidence="1" id="KW-0645">Protease</keyword>
<sequence>MLLLELWRPLLQSLIFITSPQTGYDAIVTKDYKEASETCYRTIWKSWSEINKTASMPNGLSILSKKFKTCHRLKKSTELIDFLRLLFEEAAQYNSPPDYPVNNICSSVDDGVPAGTVILSKIFAGVVAHLDKSKCYVNAPIVQSETDDGWNWQVCREMVSPMGVNNYNTMFPYEPLVLSEYIKECQMSPDIEEGSDKNNQPVNQQSITLFLVLLLTMMAKLKLTITDGSHCLDILPTIPSDPEWLTTQREIEVDIIEKWIAKYYADLKAFNR</sequence>
<dbReference type="PANTHER" id="PTHR11010">
    <property type="entry name" value="PROTEASE S28 PRO-X CARBOXYPEPTIDASE-RELATED"/>
    <property type="match status" value="1"/>
</dbReference>
<keyword evidence="4" id="KW-0325">Glycoprotein</keyword>
<dbReference type="EMBL" id="JANJYJ010000006">
    <property type="protein sequence ID" value="KAK3205847.1"/>
    <property type="molecule type" value="Genomic_DNA"/>
</dbReference>
<dbReference type="FunFam" id="1.20.120.980:FF:000006">
    <property type="entry name" value="Serine carboxypeptidase S28 family protein"/>
    <property type="match status" value="1"/>
</dbReference>
<evidence type="ECO:0000313" key="6">
    <source>
        <dbReference type="EMBL" id="KAK3205847.1"/>
    </source>
</evidence>
<dbReference type="AlphaFoldDB" id="A0AAE0A866"/>
<reference evidence="6" key="1">
    <citation type="journal article" date="2023" name="Plant J.">
        <title>Genome sequences and population genomics provide insights into the demographic history, inbreeding, and mutation load of two 'living fossil' tree species of Dipteronia.</title>
        <authorList>
            <person name="Feng Y."/>
            <person name="Comes H.P."/>
            <person name="Chen J."/>
            <person name="Zhu S."/>
            <person name="Lu R."/>
            <person name="Zhang X."/>
            <person name="Li P."/>
            <person name="Qiu J."/>
            <person name="Olsen K.M."/>
            <person name="Qiu Y."/>
        </authorList>
    </citation>
    <scope>NUCLEOTIDE SEQUENCE</scope>
    <source>
        <strain evidence="6">NBL</strain>
    </source>
</reference>
<dbReference type="Gene3D" id="1.20.120.980">
    <property type="entry name" value="Serine carboxypeptidase S28, SKS domain"/>
    <property type="match status" value="1"/>
</dbReference>
<evidence type="ECO:0000256" key="1">
    <source>
        <dbReference type="ARBA" id="ARBA00022670"/>
    </source>
</evidence>
<dbReference type="Pfam" id="PF05577">
    <property type="entry name" value="Peptidase_S28"/>
    <property type="match status" value="1"/>
</dbReference>
<comment type="caution">
    <text evidence="6">The sequence shown here is derived from an EMBL/GenBank/DDBJ whole genome shotgun (WGS) entry which is preliminary data.</text>
</comment>
<dbReference type="InterPro" id="IPR042269">
    <property type="entry name" value="Ser_carbopepase_S28_SKS"/>
</dbReference>
<evidence type="ECO:0000256" key="4">
    <source>
        <dbReference type="ARBA" id="ARBA00023180"/>
    </source>
</evidence>
<dbReference type="GO" id="GO:0070008">
    <property type="term" value="F:serine-type exopeptidase activity"/>
    <property type="evidence" value="ECO:0007669"/>
    <property type="project" value="InterPro"/>
</dbReference>
<protein>
    <submittedName>
        <fullName evidence="6">Uncharacterized protein</fullName>
    </submittedName>
</protein>
<evidence type="ECO:0000313" key="7">
    <source>
        <dbReference type="Proteomes" id="UP001281410"/>
    </source>
</evidence>
<feature type="signal peptide" evidence="5">
    <location>
        <begin position="1"/>
        <end position="25"/>
    </location>
</feature>
<proteinExistence type="predicted"/>
<evidence type="ECO:0000256" key="5">
    <source>
        <dbReference type="SAM" id="SignalP"/>
    </source>
</evidence>
<name>A0AAE0A866_9ROSI</name>